<dbReference type="PROSITE" id="PS51892">
    <property type="entry name" value="SUBTILASE"/>
    <property type="match status" value="1"/>
</dbReference>
<dbReference type="AlphaFoldDB" id="A0A235FCN0"/>
<protein>
    <submittedName>
        <fullName evidence="9">Peptidase S8</fullName>
    </submittedName>
</protein>
<sequence>MKKVLKIFTALVLLISAFNFLSPDEKAAAEGQAVIGKTLQEKLRSSSGPINAVVTFKAKDWVQESAKNVLSHAGIQDAVLLQSLPMAGIVATKEQIEKLAEEPGVYSIFLNEKLTYYNADATEITGVDKARTDTAFTAANGGIPLTGKGIGVVVNDSGVDGTHKDHELGKNLVQNVMASTNLHSISGILPISYAENVPNTDTNSGHGTHVAGTVGGTGAMSRGKYEGAAPGADLIGYGSGAALFVLDGIGGFDYAITHQSKYNIRVITNSWGSTGDFEPEHPINIASKAAYDRGITVLFAAGNEGPGEDTHNPYAKAPWVISVAAGEKSGKLAEFSSRGKKNAGGTFNMDGKTWTWNDEPSLTAPGVNIVSTRVIAPVSSLGAVDDASGIEPAYLPYYTTMSGTSMATPHVAGIAALLLEANPRLSPDQIKNILRKTATNIPGMETWESGAGYVNAYAAIDNVLNGTEYGKTVNALRTFNSSASINEASSNFTLTYDPVKLTSENKHVFQVPTGVASLSAKVNGEGIDGETGNPINLVLVSPDGTEYSSGVSLLFPLEYTRTVVVDSPVAGEWKAEVRGLRGDENNPTSGVSLPEELKGSITFKTAGGFTGLKDIAGHPAEAAIQTAVSERLVDGYSDGTFKPNQLLTRIELARYLLSGAEIRQAVKASSLPDVPAADRPFAQAVTLRGGALRDGKQIQKGVMLLKTDGKFAPSGTVSRAELAYSFVQSLGLESLALSKAADPLTVQSGDERVKIDDAANVPAHLRGYVQVALDLNLLNAYFKVVQGPYDLEPVLHAEFRPSANILRGEYAVAANRFYQAFMQ</sequence>
<feature type="active site" description="Charge relay system" evidence="5 6">
    <location>
        <position position="206"/>
    </location>
</feature>
<feature type="signal peptide" evidence="7">
    <location>
        <begin position="1"/>
        <end position="21"/>
    </location>
</feature>
<dbReference type="PRINTS" id="PR00723">
    <property type="entry name" value="SUBTILISIN"/>
</dbReference>
<dbReference type="InterPro" id="IPR001119">
    <property type="entry name" value="SLH_dom"/>
</dbReference>
<dbReference type="Pfam" id="PF00395">
    <property type="entry name" value="SLH"/>
    <property type="match status" value="2"/>
</dbReference>
<dbReference type="PROSITE" id="PS00137">
    <property type="entry name" value="SUBTILASE_HIS"/>
    <property type="match status" value="1"/>
</dbReference>
<feature type="active site" description="Charge relay system" evidence="5 6">
    <location>
        <position position="156"/>
    </location>
</feature>
<evidence type="ECO:0000259" key="8">
    <source>
        <dbReference type="PROSITE" id="PS51272"/>
    </source>
</evidence>
<evidence type="ECO:0000313" key="9">
    <source>
        <dbReference type="EMBL" id="OYD59140.1"/>
    </source>
</evidence>
<name>A0A235FCN0_9BACL</name>
<evidence type="ECO:0000313" key="10">
    <source>
        <dbReference type="Proteomes" id="UP000215059"/>
    </source>
</evidence>
<evidence type="ECO:0000256" key="6">
    <source>
        <dbReference type="PROSITE-ProRule" id="PRU01240"/>
    </source>
</evidence>
<dbReference type="PANTHER" id="PTHR43806">
    <property type="entry name" value="PEPTIDASE S8"/>
    <property type="match status" value="1"/>
</dbReference>
<dbReference type="EMBL" id="NOII01000001">
    <property type="protein sequence ID" value="OYD59140.1"/>
    <property type="molecule type" value="Genomic_DNA"/>
</dbReference>
<dbReference type="PROSITE" id="PS51272">
    <property type="entry name" value="SLH"/>
    <property type="match status" value="1"/>
</dbReference>
<evidence type="ECO:0000256" key="2">
    <source>
        <dbReference type="ARBA" id="ARBA00022670"/>
    </source>
</evidence>
<dbReference type="InterPro" id="IPR015500">
    <property type="entry name" value="Peptidase_S8_subtilisin-rel"/>
</dbReference>
<dbReference type="InterPro" id="IPR000209">
    <property type="entry name" value="Peptidase_S8/S53_dom"/>
</dbReference>
<dbReference type="Pfam" id="PF00082">
    <property type="entry name" value="Peptidase_S8"/>
    <property type="match status" value="1"/>
</dbReference>
<keyword evidence="3 6" id="KW-0378">Hydrolase</keyword>
<dbReference type="PANTHER" id="PTHR43806:SF11">
    <property type="entry name" value="CEREVISIN-RELATED"/>
    <property type="match status" value="1"/>
</dbReference>
<dbReference type="Proteomes" id="UP000215059">
    <property type="component" value="Unassembled WGS sequence"/>
</dbReference>
<dbReference type="InterPro" id="IPR050131">
    <property type="entry name" value="Peptidase_S8_subtilisin-like"/>
</dbReference>
<feature type="active site" description="Charge relay system" evidence="5 6">
    <location>
        <position position="405"/>
    </location>
</feature>
<comment type="caution">
    <text evidence="9">The sequence shown here is derived from an EMBL/GenBank/DDBJ whole genome shotgun (WGS) entry which is preliminary data.</text>
</comment>
<keyword evidence="4 6" id="KW-0720">Serine protease</keyword>
<feature type="chain" id="PRO_5038502124" evidence="7">
    <location>
        <begin position="22"/>
        <end position="823"/>
    </location>
</feature>
<organism evidence="9 10">
    <name type="scientific">Fictibacillus aquaticus</name>
    <dbReference type="NCBI Taxonomy" id="2021314"/>
    <lineage>
        <taxon>Bacteria</taxon>
        <taxon>Bacillati</taxon>
        <taxon>Bacillota</taxon>
        <taxon>Bacilli</taxon>
        <taxon>Bacillales</taxon>
        <taxon>Fictibacillaceae</taxon>
        <taxon>Fictibacillus</taxon>
    </lineage>
</organism>
<evidence type="ECO:0000256" key="1">
    <source>
        <dbReference type="ARBA" id="ARBA00011073"/>
    </source>
</evidence>
<evidence type="ECO:0000256" key="3">
    <source>
        <dbReference type="ARBA" id="ARBA00022801"/>
    </source>
</evidence>
<dbReference type="InterPro" id="IPR022398">
    <property type="entry name" value="Peptidase_S8_His-AS"/>
</dbReference>
<dbReference type="GO" id="GO:0006508">
    <property type="term" value="P:proteolysis"/>
    <property type="evidence" value="ECO:0007669"/>
    <property type="project" value="UniProtKB-KW"/>
</dbReference>
<dbReference type="InterPro" id="IPR036852">
    <property type="entry name" value="Peptidase_S8/S53_dom_sf"/>
</dbReference>
<evidence type="ECO:0000256" key="5">
    <source>
        <dbReference type="PIRSR" id="PIRSR615500-1"/>
    </source>
</evidence>
<dbReference type="InterPro" id="IPR023828">
    <property type="entry name" value="Peptidase_S8_Ser-AS"/>
</dbReference>
<feature type="domain" description="SLH" evidence="8">
    <location>
        <begin position="607"/>
        <end position="670"/>
    </location>
</feature>
<dbReference type="SUPFAM" id="SSF52743">
    <property type="entry name" value="Subtilisin-like"/>
    <property type="match status" value="1"/>
</dbReference>
<accession>A0A235FCN0</accession>
<comment type="similarity">
    <text evidence="1 6">Belongs to the peptidase S8 family.</text>
</comment>
<keyword evidence="7" id="KW-0732">Signal</keyword>
<dbReference type="GO" id="GO:0005576">
    <property type="term" value="C:extracellular region"/>
    <property type="evidence" value="ECO:0007669"/>
    <property type="project" value="UniProtKB-SubCell"/>
</dbReference>
<dbReference type="GO" id="GO:0004252">
    <property type="term" value="F:serine-type endopeptidase activity"/>
    <property type="evidence" value="ECO:0007669"/>
    <property type="project" value="UniProtKB-UniRule"/>
</dbReference>
<gene>
    <name evidence="9" type="ORF">CGZ90_04375</name>
</gene>
<keyword evidence="10" id="KW-1185">Reference proteome</keyword>
<dbReference type="OrthoDB" id="9798386at2"/>
<dbReference type="Gene3D" id="3.40.50.200">
    <property type="entry name" value="Peptidase S8/S53 domain"/>
    <property type="match status" value="1"/>
</dbReference>
<keyword evidence="2 6" id="KW-0645">Protease</keyword>
<dbReference type="RefSeq" id="WP_094251100.1">
    <property type="nucleotide sequence ID" value="NZ_JBHLXL010000001.1"/>
</dbReference>
<reference evidence="9 10" key="1">
    <citation type="submission" date="2017-07" db="EMBL/GenBank/DDBJ databases">
        <title>Fictibacillus sp. nov. GDSW-R2A3 Genome sequencing and assembly.</title>
        <authorList>
            <person name="Mayilraj S."/>
        </authorList>
    </citation>
    <scope>NUCLEOTIDE SEQUENCE [LARGE SCALE GENOMIC DNA]</scope>
    <source>
        <strain evidence="9 10">GDSW-R2A3</strain>
    </source>
</reference>
<evidence type="ECO:0000256" key="4">
    <source>
        <dbReference type="ARBA" id="ARBA00022825"/>
    </source>
</evidence>
<evidence type="ECO:0000256" key="7">
    <source>
        <dbReference type="SAM" id="SignalP"/>
    </source>
</evidence>
<proteinExistence type="inferred from homology"/>
<dbReference type="PROSITE" id="PS00138">
    <property type="entry name" value="SUBTILASE_SER"/>
    <property type="match status" value="1"/>
</dbReference>